<evidence type="ECO:0000313" key="2">
    <source>
        <dbReference type="EMBL" id="KIM82864.1"/>
    </source>
</evidence>
<dbReference type="AlphaFoldDB" id="A0A0C3FT19"/>
<dbReference type="InterPro" id="IPR036237">
    <property type="entry name" value="Xyl_isomerase-like_sf"/>
</dbReference>
<reference evidence="3" key="2">
    <citation type="submission" date="2015-01" db="EMBL/GenBank/DDBJ databases">
        <title>Evolutionary Origins and Diversification of the Mycorrhizal Mutualists.</title>
        <authorList>
            <consortium name="DOE Joint Genome Institute"/>
            <consortium name="Mycorrhizal Genomics Consortium"/>
            <person name="Kohler A."/>
            <person name="Kuo A."/>
            <person name="Nagy L.G."/>
            <person name="Floudas D."/>
            <person name="Copeland A."/>
            <person name="Barry K.W."/>
            <person name="Cichocki N."/>
            <person name="Veneault-Fourrey C."/>
            <person name="LaButti K."/>
            <person name="Lindquist E.A."/>
            <person name="Lipzen A."/>
            <person name="Lundell T."/>
            <person name="Morin E."/>
            <person name="Murat C."/>
            <person name="Riley R."/>
            <person name="Ohm R."/>
            <person name="Sun H."/>
            <person name="Tunlid A."/>
            <person name="Henrissat B."/>
            <person name="Grigoriev I.V."/>
            <person name="Hibbett D.S."/>
            <person name="Martin F."/>
        </authorList>
    </citation>
    <scope>NUCLEOTIDE SEQUENCE [LARGE SCALE GENOMIC DNA]</scope>
    <source>
        <strain evidence="3">F 1598</strain>
    </source>
</reference>
<dbReference type="Proteomes" id="UP000054166">
    <property type="component" value="Unassembled WGS sequence"/>
</dbReference>
<evidence type="ECO:0000259" key="1">
    <source>
        <dbReference type="Pfam" id="PF01261"/>
    </source>
</evidence>
<dbReference type="SUPFAM" id="SSF51658">
    <property type="entry name" value="Xylose isomerase-like"/>
    <property type="match status" value="1"/>
</dbReference>
<dbReference type="STRING" id="765440.A0A0C3FT19"/>
<accession>A0A0C3FT19</accession>
<dbReference type="HOGENOM" id="CLU_035063_0_0_1"/>
<reference evidence="2 3" key="1">
    <citation type="submission" date="2014-04" db="EMBL/GenBank/DDBJ databases">
        <authorList>
            <consortium name="DOE Joint Genome Institute"/>
            <person name="Kuo A."/>
            <person name="Tarkka M."/>
            <person name="Buscot F."/>
            <person name="Kohler A."/>
            <person name="Nagy L.G."/>
            <person name="Floudas D."/>
            <person name="Copeland A."/>
            <person name="Barry K.W."/>
            <person name="Cichocki N."/>
            <person name="Veneault-Fourrey C."/>
            <person name="LaButti K."/>
            <person name="Lindquist E.A."/>
            <person name="Lipzen A."/>
            <person name="Lundell T."/>
            <person name="Morin E."/>
            <person name="Murat C."/>
            <person name="Sun H."/>
            <person name="Tunlid A."/>
            <person name="Henrissat B."/>
            <person name="Grigoriev I.V."/>
            <person name="Hibbett D.S."/>
            <person name="Martin F."/>
            <person name="Nordberg H.P."/>
            <person name="Cantor M.N."/>
            <person name="Hua S.X."/>
        </authorList>
    </citation>
    <scope>NUCLEOTIDE SEQUENCE [LARGE SCALE GENOMIC DNA]</scope>
    <source>
        <strain evidence="2 3">F 1598</strain>
    </source>
</reference>
<gene>
    <name evidence="2" type="ORF">PILCRDRAFT_820157</name>
</gene>
<proteinExistence type="predicted"/>
<dbReference type="PANTHER" id="PTHR12110">
    <property type="entry name" value="HYDROXYPYRUVATE ISOMERASE"/>
    <property type="match status" value="1"/>
</dbReference>
<dbReference type="InterPro" id="IPR013022">
    <property type="entry name" value="Xyl_isomerase-like_TIM-brl"/>
</dbReference>
<protein>
    <recommendedName>
        <fullName evidence="1">Xylose isomerase-like TIM barrel domain-containing protein</fullName>
    </recommendedName>
</protein>
<dbReference type="EMBL" id="KN832993">
    <property type="protein sequence ID" value="KIM82864.1"/>
    <property type="molecule type" value="Genomic_DNA"/>
</dbReference>
<dbReference type="Pfam" id="PF01261">
    <property type="entry name" value="AP_endonuc_2"/>
    <property type="match status" value="1"/>
</dbReference>
<dbReference type="OrthoDB" id="5360893at2759"/>
<dbReference type="InParanoid" id="A0A0C3FT19"/>
<dbReference type="Gene3D" id="3.20.20.150">
    <property type="entry name" value="Divalent-metal-dependent TIM barrel enzymes"/>
    <property type="match status" value="1"/>
</dbReference>
<organism evidence="2 3">
    <name type="scientific">Piloderma croceum (strain F 1598)</name>
    <dbReference type="NCBI Taxonomy" id="765440"/>
    <lineage>
        <taxon>Eukaryota</taxon>
        <taxon>Fungi</taxon>
        <taxon>Dikarya</taxon>
        <taxon>Basidiomycota</taxon>
        <taxon>Agaricomycotina</taxon>
        <taxon>Agaricomycetes</taxon>
        <taxon>Agaricomycetidae</taxon>
        <taxon>Atheliales</taxon>
        <taxon>Atheliaceae</taxon>
        <taxon>Piloderma</taxon>
    </lineage>
</organism>
<name>A0A0C3FT19_PILCF</name>
<dbReference type="InterPro" id="IPR050312">
    <property type="entry name" value="IolE/XylAMocC-like"/>
</dbReference>
<evidence type="ECO:0000313" key="3">
    <source>
        <dbReference type="Proteomes" id="UP000054166"/>
    </source>
</evidence>
<keyword evidence="3" id="KW-1185">Reference proteome</keyword>
<sequence>MVQKPRYAISSLSLGSNTYHDLPTKIKTASELGYHGIEIFMADFELFVDQVKSGCHTSLFTPQAPHTDNPAIEWECASAISRLCISLSISIPILQPFRNFENFESEFCLLQALNNAERWFKIAQCLGTDLVLVCSNFIESDFPITEDRLCKTMDDYLGAQVKAFRMLGQRAQNYGIRIGYEPLAWGTVINRWEQCWAVVKEVDMPNVGIILDSFNCLGRQYADPPLLSGIRPLPFSVLTSNLIALAQTIPADKLFFYQLADASRPLKPFESRPSRPARMCWSRSSRLFPCEQELGGFLPVLLLTQAVMKIGYQGWWSLEIFNTSLEEKDEGCPRRHGVRGMKGLRKLWTAVEESASGTESSL</sequence>
<feature type="domain" description="Xylose isomerase-like TIM barrel" evidence="1">
    <location>
        <begin position="27"/>
        <end position="329"/>
    </location>
</feature>
<dbReference type="PANTHER" id="PTHR12110:SF21">
    <property type="entry name" value="XYLOSE ISOMERASE-LIKE TIM BARREL DOMAIN-CONTAINING PROTEIN"/>
    <property type="match status" value="1"/>
</dbReference>